<dbReference type="EMBL" id="JAHDYR010000064">
    <property type="protein sequence ID" value="KAG9390490.1"/>
    <property type="molecule type" value="Genomic_DNA"/>
</dbReference>
<comment type="caution">
    <text evidence="2">The sequence shown here is derived from an EMBL/GenBank/DDBJ whole genome shotgun (WGS) entry which is preliminary data.</text>
</comment>
<accession>A0A8J6E7A4</accession>
<sequence length="226" mass="24584">MSETPSLKGLSLAEVKKFTRDGALYVKTAESAVHAVSLIDRDVIQLMLAHSELKAWVDEGIETLGKAEPDAAVNEAHRTAVAKEFNSLTKAMTKYLYGTTDKQLRAIYALKRHHGEGQPSAAQFEKIVRPFEELAEFVEGDTANHLLSHLLSILDVLPAEAAILSASTSIRLSPNCAATSPSRAPPCGPRRSLLGSSGPRRPKGNSPRPSGRSRQSRRSWHGRRPS</sequence>
<feature type="region of interest" description="Disordered" evidence="1">
    <location>
        <begin position="174"/>
        <end position="226"/>
    </location>
</feature>
<feature type="compositionally biased region" description="Basic residues" evidence="1">
    <location>
        <begin position="214"/>
        <end position="226"/>
    </location>
</feature>
<dbReference type="AlphaFoldDB" id="A0A8J6E7A4"/>
<proteinExistence type="predicted"/>
<protein>
    <submittedName>
        <fullName evidence="2">Uncharacterized protein</fullName>
    </submittedName>
</protein>
<dbReference type="Proteomes" id="UP000717585">
    <property type="component" value="Unassembled WGS sequence"/>
</dbReference>
<evidence type="ECO:0000313" key="2">
    <source>
        <dbReference type="EMBL" id="KAG9390490.1"/>
    </source>
</evidence>
<name>A0A8J6E7A4_9EUKA</name>
<feature type="compositionally biased region" description="Low complexity" evidence="1">
    <location>
        <begin position="189"/>
        <end position="213"/>
    </location>
</feature>
<organism evidence="2 3">
    <name type="scientific">Carpediemonas membranifera</name>
    <dbReference type="NCBI Taxonomy" id="201153"/>
    <lineage>
        <taxon>Eukaryota</taxon>
        <taxon>Metamonada</taxon>
        <taxon>Carpediemonas-like organisms</taxon>
        <taxon>Carpediemonas</taxon>
    </lineage>
</organism>
<evidence type="ECO:0000256" key="1">
    <source>
        <dbReference type="SAM" id="MobiDB-lite"/>
    </source>
</evidence>
<evidence type="ECO:0000313" key="3">
    <source>
        <dbReference type="Proteomes" id="UP000717585"/>
    </source>
</evidence>
<reference evidence="2" key="1">
    <citation type="submission" date="2021-05" db="EMBL/GenBank/DDBJ databases">
        <title>A free-living protist that lacks canonical eukaryotic 1 DNA replication and segregation systems.</title>
        <authorList>
            <person name="Salas-Leiva D.E."/>
            <person name="Tromer E.C."/>
            <person name="Curtis B.A."/>
            <person name="Jerlstrom-Hultqvist J."/>
            <person name="Kolisko M."/>
            <person name="Yi Z."/>
            <person name="Salas-Leiva J.S."/>
            <person name="Gallot-Lavallee L."/>
            <person name="Kops G.J.P.L."/>
            <person name="Archibald J.M."/>
            <person name="Simpson A.G.B."/>
            <person name="Roger A.J."/>
        </authorList>
    </citation>
    <scope>NUCLEOTIDE SEQUENCE</scope>
    <source>
        <strain evidence="2">BICM</strain>
    </source>
</reference>
<keyword evidence="3" id="KW-1185">Reference proteome</keyword>
<gene>
    <name evidence="2" type="ORF">J8273_7841</name>
</gene>